<dbReference type="PANTHER" id="PTHR47816:SF4">
    <property type="entry name" value="RIBOSOMAL RNA SMALL SUBUNIT METHYLTRANSFERASE C"/>
    <property type="match status" value="1"/>
</dbReference>
<keyword evidence="8" id="KW-1185">Reference proteome</keyword>
<evidence type="ECO:0000313" key="7">
    <source>
        <dbReference type="EMBL" id="GGD37820.1"/>
    </source>
</evidence>
<keyword evidence="2" id="KW-0698">rRNA processing</keyword>
<keyword evidence="3 7" id="KW-0489">Methyltransferase</keyword>
<dbReference type="InterPro" id="IPR002052">
    <property type="entry name" value="DNA_methylase_N6_adenine_CS"/>
</dbReference>
<sequence>MTASRISLARDSGALDLPDGPVAVFSPPAGYDLSALPRERVTVVSHFAPDLAHWTAAGYSVTREAPRAATAIVVLPRSKDAARALIAEAAACAPLVLVDGQKHDGIDSVLKAVKARVTPGGVISKAHGKLFWISGGDFSDWAATDRVVDGFVTRAGVFSADGPDKGSLALADALPPLKGRVADLGAGWGFLARQILASEAVTHLDLVEADAVALDCARRNITDPRAAFQWADATSFQPDQPYDVVVSNPPFHVGRAGDPGLGQAFIAAARRILTPQGSFWMVANRHLPYEEALGRAFAHVEEVGGTPGFKVIHATRPHRLRG</sequence>
<evidence type="ECO:0000259" key="6">
    <source>
        <dbReference type="Pfam" id="PF05175"/>
    </source>
</evidence>
<evidence type="ECO:0000256" key="5">
    <source>
        <dbReference type="ARBA" id="ARBA00022691"/>
    </source>
</evidence>
<dbReference type="Gene3D" id="3.40.50.150">
    <property type="entry name" value="Vaccinia Virus protein VP39"/>
    <property type="match status" value="2"/>
</dbReference>
<evidence type="ECO:0000256" key="3">
    <source>
        <dbReference type="ARBA" id="ARBA00022603"/>
    </source>
</evidence>
<dbReference type="InterPro" id="IPR007848">
    <property type="entry name" value="Small_mtfrase_dom"/>
</dbReference>
<dbReference type="Pfam" id="PF05175">
    <property type="entry name" value="MTS"/>
    <property type="match status" value="1"/>
</dbReference>
<dbReference type="GO" id="GO:0032259">
    <property type="term" value="P:methylation"/>
    <property type="evidence" value="ECO:0007669"/>
    <property type="project" value="UniProtKB-KW"/>
</dbReference>
<evidence type="ECO:0000256" key="1">
    <source>
        <dbReference type="ARBA" id="ARBA00022490"/>
    </source>
</evidence>
<keyword evidence="1" id="KW-0963">Cytoplasm</keyword>
<proteinExistence type="predicted"/>
<dbReference type="PANTHER" id="PTHR47816">
    <property type="entry name" value="RIBOSOMAL RNA SMALL SUBUNIT METHYLTRANSFERASE C"/>
    <property type="match status" value="1"/>
</dbReference>
<dbReference type="PROSITE" id="PS00092">
    <property type="entry name" value="N6_MTASE"/>
    <property type="match status" value="1"/>
</dbReference>
<organism evidence="7 8">
    <name type="scientific">Sinisalibacter lacisalsi</name>
    <dbReference type="NCBI Taxonomy" id="1526570"/>
    <lineage>
        <taxon>Bacteria</taxon>
        <taxon>Pseudomonadati</taxon>
        <taxon>Pseudomonadota</taxon>
        <taxon>Alphaproteobacteria</taxon>
        <taxon>Rhodobacterales</taxon>
        <taxon>Roseobacteraceae</taxon>
        <taxon>Sinisalibacter</taxon>
    </lineage>
</organism>
<keyword evidence="5" id="KW-0949">S-adenosyl-L-methionine</keyword>
<dbReference type="Proteomes" id="UP000617355">
    <property type="component" value="Unassembled WGS sequence"/>
</dbReference>
<dbReference type="InterPro" id="IPR029063">
    <property type="entry name" value="SAM-dependent_MTases_sf"/>
</dbReference>
<keyword evidence="4" id="KW-0808">Transferase</keyword>
<accession>A0ABQ1QN93</accession>
<evidence type="ECO:0000256" key="2">
    <source>
        <dbReference type="ARBA" id="ARBA00022552"/>
    </source>
</evidence>
<gene>
    <name evidence="7" type="primary">rsmC</name>
    <name evidence="7" type="ORF">GCM10011358_21970</name>
</gene>
<dbReference type="SUPFAM" id="SSF53335">
    <property type="entry name" value="S-adenosyl-L-methionine-dependent methyltransferases"/>
    <property type="match status" value="1"/>
</dbReference>
<name>A0ABQ1QN93_9RHOB</name>
<dbReference type="InterPro" id="IPR046977">
    <property type="entry name" value="RsmC/RlmG"/>
</dbReference>
<reference evidence="8" key="1">
    <citation type="journal article" date="2019" name="Int. J. Syst. Evol. Microbiol.">
        <title>The Global Catalogue of Microorganisms (GCM) 10K type strain sequencing project: providing services to taxonomists for standard genome sequencing and annotation.</title>
        <authorList>
            <consortium name="The Broad Institute Genomics Platform"/>
            <consortium name="The Broad Institute Genome Sequencing Center for Infectious Disease"/>
            <person name="Wu L."/>
            <person name="Ma J."/>
        </authorList>
    </citation>
    <scope>NUCLEOTIDE SEQUENCE [LARGE SCALE GENOMIC DNA]</scope>
    <source>
        <strain evidence="8">CGMCC 1.12922</strain>
    </source>
</reference>
<comment type="caution">
    <text evidence="7">The sequence shown here is derived from an EMBL/GenBank/DDBJ whole genome shotgun (WGS) entry which is preliminary data.</text>
</comment>
<feature type="domain" description="Methyltransferase small" evidence="6">
    <location>
        <begin position="151"/>
        <end position="312"/>
    </location>
</feature>
<dbReference type="EMBL" id="BMGI01000003">
    <property type="protein sequence ID" value="GGD37820.1"/>
    <property type="molecule type" value="Genomic_DNA"/>
</dbReference>
<evidence type="ECO:0000313" key="8">
    <source>
        <dbReference type="Proteomes" id="UP000617355"/>
    </source>
</evidence>
<evidence type="ECO:0000256" key="4">
    <source>
        <dbReference type="ARBA" id="ARBA00022679"/>
    </source>
</evidence>
<protein>
    <submittedName>
        <fullName evidence="7">Methyltransferase</fullName>
    </submittedName>
</protein>
<dbReference type="GO" id="GO:0008168">
    <property type="term" value="F:methyltransferase activity"/>
    <property type="evidence" value="ECO:0007669"/>
    <property type="project" value="UniProtKB-KW"/>
</dbReference>
<dbReference type="CDD" id="cd02440">
    <property type="entry name" value="AdoMet_MTases"/>
    <property type="match status" value="1"/>
</dbReference>
<dbReference type="RefSeq" id="WP_188527698.1">
    <property type="nucleotide sequence ID" value="NZ_BMGI01000003.1"/>
</dbReference>